<dbReference type="Pfam" id="PF00581">
    <property type="entry name" value="Rhodanese"/>
    <property type="match status" value="1"/>
</dbReference>
<dbReference type="PANTHER" id="PTHR43031">
    <property type="entry name" value="FAD-DEPENDENT OXIDOREDUCTASE"/>
    <property type="match status" value="1"/>
</dbReference>
<name>A0A2S9V520_9ALTE</name>
<dbReference type="OrthoDB" id="9814704at2"/>
<dbReference type="PROSITE" id="PS00380">
    <property type="entry name" value="RHODANESE_1"/>
    <property type="match status" value="1"/>
</dbReference>
<dbReference type="SMART" id="SM00450">
    <property type="entry name" value="RHOD"/>
    <property type="match status" value="1"/>
</dbReference>
<feature type="domain" description="Rhodanese" evidence="2">
    <location>
        <begin position="36"/>
        <end position="125"/>
    </location>
</feature>
<organism evidence="3 4">
    <name type="scientific">Alteromonas alba</name>
    <dbReference type="NCBI Taxonomy" id="2079529"/>
    <lineage>
        <taxon>Bacteria</taxon>
        <taxon>Pseudomonadati</taxon>
        <taxon>Pseudomonadota</taxon>
        <taxon>Gammaproteobacteria</taxon>
        <taxon>Alteromonadales</taxon>
        <taxon>Alteromonadaceae</taxon>
        <taxon>Alteromonas/Salinimonas group</taxon>
        <taxon>Alteromonas</taxon>
    </lineage>
</organism>
<dbReference type="InterPro" id="IPR050229">
    <property type="entry name" value="GlpE_sulfurtransferase"/>
</dbReference>
<dbReference type="PROSITE" id="PS50206">
    <property type="entry name" value="RHODANESE_3"/>
    <property type="match status" value="1"/>
</dbReference>
<gene>
    <name evidence="3" type="ORF">C6Y40_21560</name>
</gene>
<dbReference type="GO" id="GO:0004792">
    <property type="term" value="F:thiosulfate-cyanide sulfurtransferase activity"/>
    <property type="evidence" value="ECO:0007669"/>
    <property type="project" value="InterPro"/>
</dbReference>
<dbReference type="AlphaFoldDB" id="A0A2S9V520"/>
<dbReference type="PANTHER" id="PTHR43031:SF1">
    <property type="entry name" value="PYRIDINE NUCLEOTIDE-DISULPHIDE OXIDOREDUCTASE"/>
    <property type="match status" value="1"/>
</dbReference>
<evidence type="ECO:0000259" key="2">
    <source>
        <dbReference type="PROSITE" id="PS50206"/>
    </source>
</evidence>
<evidence type="ECO:0000313" key="3">
    <source>
        <dbReference type="EMBL" id="PRO71531.1"/>
    </source>
</evidence>
<proteinExistence type="predicted"/>
<dbReference type="Gene3D" id="3.40.250.10">
    <property type="entry name" value="Rhodanese-like domain"/>
    <property type="match status" value="1"/>
</dbReference>
<protein>
    <submittedName>
        <fullName evidence="3">Rhodanese-like domain-containing protein</fullName>
    </submittedName>
</protein>
<evidence type="ECO:0000313" key="4">
    <source>
        <dbReference type="Proteomes" id="UP000238949"/>
    </source>
</evidence>
<feature type="signal peptide" evidence="1">
    <location>
        <begin position="1"/>
        <end position="21"/>
    </location>
</feature>
<keyword evidence="1" id="KW-0732">Signal</keyword>
<dbReference type="CDD" id="cd00158">
    <property type="entry name" value="RHOD"/>
    <property type="match status" value="1"/>
</dbReference>
<dbReference type="InterPro" id="IPR001763">
    <property type="entry name" value="Rhodanese-like_dom"/>
</dbReference>
<feature type="chain" id="PRO_5015412047" evidence="1">
    <location>
        <begin position="22"/>
        <end position="125"/>
    </location>
</feature>
<sequence>MRLLTLTLALLSLLLSATARGHEAIPDISPESLHSNGFEGLILDVRSAEEFAEGHVPGALNVPHSEIASRLATLGSIQKPVLVYCRSGRRAGIALETLTNLGFEQLYHLDGDMQAWQSESLPVEQ</sequence>
<evidence type="ECO:0000256" key="1">
    <source>
        <dbReference type="SAM" id="SignalP"/>
    </source>
</evidence>
<dbReference type="RefSeq" id="WP_105936457.1">
    <property type="nucleotide sequence ID" value="NZ_PVNP01000204.1"/>
</dbReference>
<dbReference type="EMBL" id="PVNP01000204">
    <property type="protein sequence ID" value="PRO71531.1"/>
    <property type="molecule type" value="Genomic_DNA"/>
</dbReference>
<comment type="caution">
    <text evidence="3">The sequence shown here is derived from an EMBL/GenBank/DDBJ whole genome shotgun (WGS) entry which is preliminary data.</text>
</comment>
<dbReference type="Proteomes" id="UP000238949">
    <property type="component" value="Unassembled WGS sequence"/>
</dbReference>
<keyword evidence="4" id="KW-1185">Reference proteome</keyword>
<dbReference type="SUPFAM" id="SSF52821">
    <property type="entry name" value="Rhodanese/Cell cycle control phosphatase"/>
    <property type="match status" value="1"/>
</dbReference>
<reference evidence="4" key="1">
    <citation type="journal article" date="2020" name="Int. J. Syst. Evol. Microbiol.">
        <title>Alteromonas alba sp. nov., a marine bacterium isolated from the seawater of the West Pacific Ocean.</title>
        <authorList>
            <person name="Sun C."/>
            <person name="Wu Y.-H."/>
            <person name="Xamxidin M."/>
            <person name="Cheng H."/>
            <person name="Xu X.-W."/>
        </authorList>
    </citation>
    <scope>NUCLEOTIDE SEQUENCE [LARGE SCALE GENOMIC DNA]</scope>
    <source>
        <strain evidence="4">190</strain>
    </source>
</reference>
<dbReference type="InterPro" id="IPR001307">
    <property type="entry name" value="Thiosulphate_STrfase_CS"/>
</dbReference>
<accession>A0A2S9V520</accession>
<dbReference type="InterPro" id="IPR036873">
    <property type="entry name" value="Rhodanese-like_dom_sf"/>
</dbReference>